<protein>
    <submittedName>
        <fullName evidence="1">Uncharacterized protein</fullName>
    </submittedName>
</protein>
<evidence type="ECO:0000313" key="1">
    <source>
        <dbReference type="EMBL" id="CAG7862644.1"/>
    </source>
</evidence>
<proteinExistence type="predicted"/>
<reference evidence="1 2" key="1">
    <citation type="submission" date="2021-07" db="EMBL/GenBank/DDBJ databases">
        <authorList>
            <consortium name="Genoscope - CEA"/>
            <person name="William W."/>
        </authorList>
    </citation>
    <scope>NUCLEOTIDE SEQUENCE [LARGE SCALE GENOMIC DNA]</scope>
</reference>
<dbReference type="Proteomes" id="UP000694005">
    <property type="component" value="Chromosome A09"/>
</dbReference>
<gene>
    <name evidence="1" type="ORF">BRAPAZ1V2_A09P31110.2</name>
</gene>
<dbReference type="AlphaFoldDB" id="A0A8D9CU54"/>
<organism evidence="1 2">
    <name type="scientific">Brassica campestris</name>
    <name type="common">Field mustard</name>
    <dbReference type="NCBI Taxonomy" id="3711"/>
    <lineage>
        <taxon>Eukaryota</taxon>
        <taxon>Viridiplantae</taxon>
        <taxon>Streptophyta</taxon>
        <taxon>Embryophyta</taxon>
        <taxon>Tracheophyta</taxon>
        <taxon>Spermatophyta</taxon>
        <taxon>Magnoliopsida</taxon>
        <taxon>eudicotyledons</taxon>
        <taxon>Gunneridae</taxon>
        <taxon>Pentapetalae</taxon>
        <taxon>rosids</taxon>
        <taxon>malvids</taxon>
        <taxon>Brassicales</taxon>
        <taxon>Brassicaceae</taxon>
        <taxon>Brassiceae</taxon>
        <taxon>Brassica</taxon>
    </lineage>
</organism>
<evidence type="ECO:0000313" key="2">
    <source>
        <dbReference type="Proteomes" id="UP000694005"/>
    </source>
</evidence>
<dbReference type="EMBL" id="LS974625">
    <property type="protein sequence ID" value="CAG7862644.1"/>
    <property type="molecule type" value="Genomic_DNA"/>
</dbReference>
<dbReference type="Gramene" id="A09p31110.2_BraZ1">
    <property type="protein sequence ID" value="A09p31110.2_BraZ1.CDS.1"/>
    <property type="gene ID" value="A09g31110.2_BraZ1"/>
</dbReference>
<sequence length="64" mass="7417">MGCGCQDVQLRNKKKKGKFKREIVFAFSEKPMASIPNLRNGGGDFEIQNEFISQKSDRIRFTYK</sequence>
<name>A0A8D9CU54_BRACM</name>
<accession>A0A8D9CU54</accession>